<dbReference type="Proteomes" id="UP000307943">
    <property type="component" value="Unassembled WGS sequence"/>
</dbReference>
<proteinExistence type="predicted"/>
<accession>A0A5C4T0H0</accession>
<organism evidence="1 2">
    <name type="scientific">Paenibacillus hemerocallicola</name>
    <dbReference type="NCBI Taxonomy" id="1172614"/>
    <lineage>
        <taxon>Bacteria</taxon>
        <taxon>Bacillati</taxon>
        <taxon>Bacillota</taxon>
        <taxon>Bacilli</taxon>
        <taxon>Bacillales</taxon>
        <taxon>Paenibacillaceae</taxon>
        <taxon>Paenibacillus</taxon>
    </lineage>
</organism>
<keyword evidence="2" id="KW-1185">Reference proteome</keyword>
<dbReference type="EMBL" id="VDCQ01000074">
    <property type="protein sequence ID" value="TNJ61537.1"/>
    <property type="molecule type" value="Genomic_DNA"/>
</dbReference>
<dbReference type="AlphaFoldDB" id="A0A5C4T0H0"/>
<protein>
    <submittedName>
        <fullName evidence="1">Uncharacterized protein</fullName>
    </submittedName>
</protein>
<gene>
    <name evidence="1" type="ORF">FE784_34240</name>
</gene>
<evidence type="ECO:0000313" key="2">
    <source>
        <dbReference type="Proteomes" id="UP000307943"/>
    </source>
</evidence>
<name>A0A5C4T0H0_9BACL</name>
<dbReference type="RefSeq" id="WP_139606750.1">
    <property type="nucleotide sequence ID" value="NZ_VDCQ01000074.1"/>
</dbReference>
<comment type="caution">
    <text evidence="1">The sequence shown here is derived from an EMBL/GenBank/DDBJ whole genome shotgun (WGS) entry which is preliminary data.</text>
</comment>
<reference evidence="1 2" key="1">
    <citation type="submission" date="2019-05" db="EMBL/GenBank/DDBJ databases">
        <title>We sequenced the genome of Paenibacillus hemerocallicola KCTC 33185 for further insight into its adaptation and study the phylogeny of Paenibacillus.</title>
        <authorList>
            <person name="Narsing Rao M.P."/>
        </authorList>
    </citation>
    <scope>NUCLEOTIDE SEQUENCE [LARGE SCALE GENOMIC DNA]</scope>
    <source>
        <strain evidence="1 2">KCTC 33185</strain>
    </source>
</reference>
<evidence type="ECO:0000313" key="1">
    <source>
        <dbReference type="EMBL" id="TNJ61537.1"/>
    </source>
</evidence>
<sequence>MKNRQSLKKRYRRNMAVASVKVSAAPKHNVFVVQNGEIVPAISIPDALPKDAVLFAKSRQRSAGKAIQHKRSRLKELVKSIENMTNDRTYS</sequence>